<dbReference type="OrthoDB" id="10067964at2759"/>
<sequence length="117" mass="12970">MKTIVFALILVSFGALVISQSHNYFWGYKGPYDVLLNRTFAIKSSSILQVKTMDLYYPLKGQLGRNISAINITDQFINGKGGYASLLAGGIGYNHTTIHLKSQRGNGFSFIVEIYGR</sequence>
<proteinExistence type="predicted"/>
<keyword evidence="1" id="KW-0732">Signal</keyword>
<protein>
    <submittedName>
        <fullName evidence="2">AAEL005428-PA</fullName>
    </submittedName>
</protein>
<feature type="chain" id="PRO_5036468065" evidence="1">
    <location>
        <begin position="20"/>
        <end position="117"/>
    </location>
</feature>
<reference evidence="2" key="2">
    <citation type="journal article" date="2007" name="Science">
        <title>Genome sequence of Aedes aegypti, a major arbovirus vector.</title>
        <authorList>
            <person name="Nene V."/>
            <person name="Wortman J.R."/>
            <person name="Lawson D."/>
            <person name="Haas B."/>
            <person name="Kodira C."/>
            <person name="Tu Z.J."/>
            <person name="Loftus B."/>
            <person name="Xi Z."/>
            <person name="Megy K."/>
            <person name="Grabherr M."/>
            <person name="Ren Q."/>
            <person name="Zdobnov E.M."/>
            <person name="Lobo N.F."/>
            <person name="Campbell K.S."/>
            <person name="Brown S.E."/>
            <person name="Bonaldo M.F."/>
            <person name="Zhu J."/>
            <person name="Sinkins S.P."/>
            <person name="Hogenkamp D.G."/>
            <person name="Amedeo P."/>
            <person name="Arensburger P."/>
            <person name="Atkinson P.W."/>
            <person name="Bidwell S."/>
            <person name="Biedler J."/>
            <person name="Birney E."/>
            <person name="Bruggner R.V."/>
            <person name="Costas J."/>
            <person name="Coy M.R."/>
            <person name="Crabtree J."/>
            <person name="Crawford M."/>
            <person name="Debruyn B."/>
            <person name="Decaprio D."/>
            <person name="Eiglmeier K."/>
            <person name="Eisenstadt E."/>
            <person name="El-Dorry H."/>
            <person name="Gelbart W.M."/>
            <person name="Gomes S.L."/>
            <person name="Hammond M."/>
            <person name="Hannick L.I."/>
            <person name="Hogan J.R."/>
            <person name="Holmes M.H."/>
            <person name="Jaffe D."/>
            <person name="Johnston J.S."/>
            <person name="Kennedy R.C."/>
            <person name="Koo H."/>
            <person name="Kravitz S."/>
            <person name="Kriventseva E.V."/>
            <person name="Kulp D."/>
            <person name="Labutti K."/>
            <person name="Lee E."/>
            <person name="Li S."/>
            <person name="Lovin D.D."/>
            <person name="Mao C."/>
            <person name="Mauceli E."/>
            <person name="Menck C.F."/>
            <person name="Miller J.R."/>
            <person name="Montgomery P."/>
            <person name="Mori A."/>
            <person name="Nascimento A.L."/>
            <person name="Naveira H.F."/>
            <person name="Nusbaum C."/>
            <person name="O'leary S."/>
            <person name="Orvis J."/>
            <person name="Pertea M."/>
            <person name="Quesneville H."/>
            <person name="Reidenbach K.R."/>
            <person name="Rogers Y.H."/>
            <person name="Roth C.W."/>
            <person name="Schneider J.R."/>
            <person name="Schatz M."/>
            <person name="Shumway M."/>
            <person name="Stanke M."/>
            <person name="Stinson E.O."/>
            <person name="Tubio J.M."/>
            <person name="Vanzee J.P."/>
            <person name="Verjovski-Almeida S."/>
            <person name="Werner D."/>
            <person name="White O."/>
            <person name="Wyder S."/>
            <person name="Zeng Q."/>
            <person name="Zhao Q."/>
            <person name="Zhao Y."/>
            <person name="Hill C.A."/>
            <person name="Raikhel A.S."/>
            <person name="Soares M.B."/>
            <person name="Knudson D.L."/>
            <person name="Lee N.H."/>
            <person name="Galagan J."/>
            <person name="Salzberg S.L."/>
            <person name="Paulsen I.T."/>
            <person name="Dimopoulos G."/>
            <person name="Collins F.H."/>
            <person name="Birren B."/>
            <person name="Fraser-Liggett C.M."/>
            <person name="Severson D.W."/>
        </authorList>
    </citation>
    <scope>NUCLEOTIDE SEQUENCE [LARGE SCALE GENOMIC DNA]</scope>
    <source>
        <strain evidence="2">Liverpool</strain>
    </source>
</reference>
<evidence type="ECO:0000256" key="1">
    <source>
        <dbReference type="SAM" id="SignalP"/>
    </source>
</evidence>
<feature type="signal peptide" evidence="1">
    <location>
        <begin position="1"/>
        <end position="19"/>
    </location>
</feature>
<evidence type="ECO:0000313" key="2">
    <source>
        <dbReference type="EMBL" id="EAT43100.1"/>
    </source>
</evidence>
<organism evidence="2 3">
    <name type="scientific">Aedes aegypti</name>
    <name type="common">Yellowfever mosquito</name>
    <name type="synonym">Culex aegypti</name>
    <dbReference type="NCBI Taxonomy" id="7159"/>
    <lineage>
        <taxon>Eukaryota</taxon>
        <taxon>Metazoa</taxon>
        <taxon>Ecdysozoa</taxon>
        <taxon>Arthropoda</taxon>
        <taxon>Hexapoda</taxon>
        <taxon>Insecta</taxon>
        <taxon>Pterygota</taxon>
        <taxon>Neoptera</taxon>
        <taxon>Endopterygota</taxon>
        <taxon>Diptera</taxon>
        <taxon>Nematocera</taxon>
        <taxon>Culicoidea</taxon>
        <taxon>Culicidae</taxon>
        <taxon>Culicinae</taxon>
        <taxon>Aedini</taxon>
        <taxon>Aedes</taxon>
        <taxon>Stegomyia</taxon>
    </lineage>
</organism>
<dbReference type="Proteomes" id="UP000682892">
    <property type="component" value="Unassembled WGS sequence"/>
</dbReference>
<reference evidence="2" key="3">
    <citation type="submission" date="2012-09" db="EMBL/GenBank/DDBJ databases">
        <authorList>
            <consortium name="VectorBase"/>
        </authorList>
    </citation>
    <scope>NUCLEOTIDE SEQUENCE</scope>
    <source>
        <strain evidence="2">Liverpool</strain>
    </source>
</reference>
<dbReference type="EMBL" id="CH477340">
    <property type="protein sequence ID" value="EAT43100.1"/>
    <property type="molecule type" value="Genomic_DNA"/>
</dbReference>
<dbReference type="OMA" id="RSFRDMH"/>
<gene>
    <name evidence="2" type="ORF">AaeL_AAEL005428</name>
</gene>
<dbReference type="Pfam" id="PF15868">
    <property type="entry name" value="MBF2"/>
    <property type="match status" value="1"/>
</dbReference>
<dbReference type="InterPro" id="IPR031734">
    <property type="entry name" value="MBF2"/>
</dbReference>
<dbReference type="PANTHER" id="PTHR37685">
    <property type="entry name" value="GEO11136P1-RELATED"/>
    <property type="match status" value="1"/>
</dbReference>
<dbReference type="KEGG" id="aag:5566457"/>
<evidence type="ECO:0000313" key="3">
    <source>
        <dbReference type="Proteomes" id="UP000682892"/>
    </source>
</evidence>
<reference evidence="2" key="1">
    <citation type="submission" date="2005-10" db="EMBL/GenBank/DDBJ databases">
        <authorList>
            <person name="Loftus B.J."/>
            <person name="Nene V.M."/>
            <person name="Hannick L.I."/>
            <person name="Bidwell S."/>
            <person name="Haas B."/>
            <person name="Amedeo P."/>
            <person name="Orvis J."/>
            <person name="Wortman J.R."/>
            <person name="White O.R."/>
            <person name="Salzberg S."/>
            <person name="Shumway M."/>
            <person name="Koo H."/>
            <person name="Zhao Y."/>
            <person name="Holmes M."/>
            <person name="Miller J."/>
            <person name="Schatz M."/>
            <person name="Pop M."/>
            <person name="Pai G."/>
            <person name="Utterback T."/>
            <person name="Rogers Y.-H."/>
            <person name="Kravitz S."/>
            <person name="Fraser C.M."/>
        </authorList>
    </citation>
    <scope>NUCLEOTIDE SEQUENCE</scope>
    <source>
        <strain evidence="2">Liverpool</strain>
    </source>
</reference>
<name>A0A1S4FAT7_AEDAE</name>
<dbReference type="PANTHER" id="PTHR37685:SF1">
    <property type="entry name" value="GEO11136P1-RELATED"/>
    <property type="match status" value="1"/>
</dbReference>
<accession>A0A1S4FAT7</accession>
<dbReference type="HOGENOM" id="CLU_152785_3_0_1"/>
<dbReference type="AlphaFoldDB" id="A0A1S4FAT7"/>